<keyword evidence="14" id="KW-0969">Cilium</keyword>
<evidence type="ECO:0000256" key="9">
    <source>
        <dbReference type="PIRNR" id="PIRNR004862"/>
    </source>
</evidence>
<keyword evidence="4" id="KW-1003">Cell membrane</keyword>
<evidence type="ECO:0000256" key="8">
    <source>
        <dbReference type="ARBA" id="ARBA00023143"/>
    </source>
</evidence>
<dbReference type="HOGENOM" id="CLU_028108_1_1_0"/>
<protein>
    <recommendedName>
        <fullName evidence="9">Flagellar M-ring protein</fullName>
    </recommendedName>
</protein>
<dbReference type="GO" id="GO:0005886">
    <property type="term" value="C:plasma membrane"/>
    <property type="evidence" value="ECO:0007669"/>
    <property type="project" value="UniProtKB-SubCell"/>
</dbReference>
<dbReference type="InterPro" id="IPR000067">
    <property type="entry name" value="FlgMring_FliF"/>
</dbReference>
<evidence type="ECO:0000256" key="11">
    <source>
        <dbReference type="SAM" id="Phobius"/>
    </source>
</evidence>
<comment type="subcellular location">
    <subcellularLocation>
        <location evidence="1 9">Bacterial flagellum basal body</location>
    </subcellularLocation>
    <subcellularLocation>
        <location evidence="2">Cell membrane</location>
        <topology evidence="2">Multi-pass membrane protein</topology>
    </subcellularLocation>
</comment>
<dbReference type="PANTHER" id="PTHR30046">
    <property type="entry name" value="FLAGELLAR M-RING PROTEIN"/>
    <property type="match status" value="1"/>
</dbReference>
<dbReference type="InterPro" id="IPR045851">
    <property type="entry name" value="AMP-bd_C_sf"/>
</dbReference>
<comment type="function">
    <text evidence="9">The M ring may be actively involved in energy transduction.</text>
</comment>
<keyword evidence="15" id="KW-1185">Reference proteome</keyword>
<dbReference type="PIRSF" id="PIRSF004862">
    <property type="entry name" value="FliF"/>
    <property type="match status" value="1"/>
</dbReference>
<feature type="domain" description="Flagellar M-ring C-terminal" evidence="13">
    <location>
        <begin position="253"/>
        <end position="425"/>
    </location>
</feature>
<evidence type="ECO:0000256" key="7">
    <source>
        <dbReference type="ARBA" id="ARBA00023136"/>
    </source>
</evidence>
<dbReference type="Proteomes" id="UP000027059">
    <property type="component" value="Chromosome"/>
</dbReference>
<evidence type="ECO:0000256" key="2">
    <source>
        <dbReference type="ARBA" id="ARBA00004651"/>
    </source>
</evidence>
<comment type="similarity">
    <text evidence="3 9">Belongs to the FliF family.</text>
</comment>
<evidence type="ECO:0000259" key="12">
    <source>
        <dbReference type="Pfam" id="PF01514"/>
    </source>
</evidence>
<dbReference type="OrthoDB" id="9807026at2"/>
<sequence length="531" mass="58551">MDALRQIFQNLLDRFMQMPVARRMTVLVVFVGMVAGGVFFSMMEKSGGDGVLFSNLSPGDSMAIQGRLNRLGVPYHLSKKGSVIRVPSGQVYALRMELADEGLPRHHGAGFDLFNHPSLATTDFVQRVQYLEALQTELDRTIEEMTPIALARVSIVLPRRTVFLREPDQSHASVLVRLKPGMTLEHPQVNGIVHLVANAVPGLSASRVTVVDTEGQILNRKRRGLVPGELTEAQLSYQREVEQSVQHQLQSMLDKVLGPDQSVVRVSAELNFRQVEKSSRTWDPNGRVLKDREQIREKSTGSRILPIGVPGVLSNMPGANGKVASPPMGPKNTAETRYSKKKQIAHYHVSRTDQHVTEPVGNLRRISVSVLVNAVPVTIQSKTGPKTVMQPRDPKEIQDFTRIVQNAIGFDSARGDQVVVLSVPFSGTAAPSPKNIDQSFQEKLAPFVPLLEIFLGGLLLVIFSLLVLRPLLKAMVQWKPEVSPMQPAEGPPLGKAEVAETVRSSRDEVARMTQEDPGQAATVVRSWLKEK</sequence>
<evidence type="ECO:0000256" key="5">
    <source>
        <dbReference type="ARBA" id="ARBA00022692"/>
    </source>
</evidence>
<evidence type="ECO:0000259" key="13">
    <source>
        <dbReference type="Pfam" id="PF08345"/>
    </source>
</evidence>
<keyword evidence="14" id="KW-0966">Cell projection</keyword>
<gene>
    <name evidence="14" type="ORF">Y981_01260</name>
</gene>
<evidence type="ECO:0000313" key="15">
    <source>
        <dbReference type="Proteomes" id="UP000027059"/>
    </source>
</evidence>
<evidence type="ECO:0000256" key="10">
    <source>
        <dbReference type="SAM" id="MobiDB-lite"/>
    </source>
</evidence>
<evidence type="ECO:0000256" key="6">
    <source>
        <dbReference type="ARBA" id="ARBA00022989"/>
    </source>
</evidence>
<keyword evidence="7 11" id="KW-0472">Membrane</keyword>
<dbReference type="Pfam" id="PF01514">
    <property type="entry name" value="YscJ_FliF"/>
    <property type="match status" value="1"/>
</dbReference>
<dbReference type="Gene3D" id="3.30.300.30">
    <property type="match status" value="1"/>
</dbReference>
<feature type="compositionally biased region" description="Basic and acidic residues" evidence="10">
    <location>
        <begin position="505"/>
        <end position="514"/>
    </location>
</feature>
<reference evidence="14 15" key="2">
    <citation type="journal article" date="2015" name="Biomed. Res. Int.">
        <title>Effects of Arsenite Resistance on the Growth and Functional Gene Expression of Leptospirillum ferriphilum and Acidithiobacillus thiooxidans in Pure Culture and Coculture.</title>
        <authorList>
            <person name="Jiang H."/>
            <person name="Liang Y."/>
            <person name="Yin H."/>
            <person name="Xiao Y."/>
            <person name="Guo X."/>
            <person name="Xu Y."/>
            <person name="Hu Q."/>
            <person name="Liu H."/>
            <person name="Liu X."/>
        </authorList>
    </citation>
    <scope>NUCLEOTIDE SEQUENCE [LARGE SCALE GENOMIC DNA]</scope>
    <source>
        <strain evidence="14 15">YSK</strain>
    </source>
</reference>
<feature type="transmembrane region" description="Helical" evidence="11">
    <location>
        <begin position="447"/>
        <end position="468"/>
    </location>
</feature>
<evidence type="ECO:0000256" key="3">
    <source>
        <dbReference type="ARBA" id="ARBA00007971"/>
    </source>
</evidence>
<keyword evidence="14" id="KW-0282">Flagellum</keyword>
<dbReference type="PRINTS" id="PR01009">
    <property type="entry name" value="FLGMRINGFLIF"/>
</dbReference>
<dbReference type="GO" id="GO:0071973">
    <property type="term" value="P:bacterial-type flagellum-dependent cell motility"/>
    <property type="evidence" value="ECO:0007669"/>
    <property type="project" value="InterPro"/>
</dbReference>
<keyword evidence="6 11" id="KW-1133">Transmembrane helix</keyword>
<dbReference type="InterPro" id="IPR013556">
    <property type="entry name" value="Flag_M-ring_C"/>
</dbReference>
<dbReference type="PANTHER" id="PTHR30046:SF0">
    <property type="entry name" value="FLAGELLAR M-RING PROTEIN"/>
    <property type="match status" value="1"/>
</dbReference>
<dbReference type="GO" id="GO:0003774">
    <property type="term" value="F:cytoskeletal motor activity"/>
    <property type="evidence" value="ECO:0007669"/>
    <property type="project" value="InterPro"/>
</dbReference>
<feature type="region of interest" description="Disordered" evidence="10">
    <location>
        <begin position="505"/>
        <end position="531"/>
    </location>
</feature>
<evidence type="ECO:0000256" key="1">
    <source>
        <dbReference type="ARBA" id="ARBA00004117"/>
    </source>
</evidence>
<keyword evidence="8 9" id="KW-0975">Bacterial flagellum</keyword>
<evidence type="ECO:0000256" key="4">
    <source>
        <dbReference type="ARBA" id="ARBA00022475"/>
    </source>
</evidence>
<reference evidence="15" key="1">
    <citation type="submission" date="2014-02" db="EMBL/GenBank/DDBJ databases">
        <title>Complete genome sequence and comparative genomic analysis of the nitrogen-fixing bacterium Leptospirillum ferriphilum YSK.</title>
        <authorList>
            <person name="Guo X."/>
            <person name="Yin H."/>
            <person name="Liang Y."/>
            <person name="Hu Q."/>
            <person name="Ma L."/>
            <person name="Xiao Y."/>
            <person name="Zhang X."/>
            <person name="Qiu G."/>
            <person name="Liu X."/>
        </authorList>
    </citation>
    <scope>NUCLEOTIDE SEQUENCE [LARGE SCALE GENOMIC DNA]</scope>
    <source>
        <strain evidence="15">YSK</strain>
    </source>
</reference>
<proteinExistence type="inferred from homology"/>
<organism evidence="14 15">
    <name type="scientific">Leptospirillum ferriphilum YSK</name>
    <dbReference type="NCBI Taxonomy" id="1441628"/>
    <lineage>
        <taxon>Bacteria</taxon>
        <taxon>Pseudomonadati</taxon>
        <taxon>Nitrospirota</taxon>
        <taxon>Nitrospiria</taxon>
        <taxon>Nitrospirales</taxon>
        <taxon>Nitrospiraceae</taxon>
        <taxon>Leptospirillum</taxon>
    </lineage>
</organism>
<dbReference type="AlphaFoldDB" id="A0A059XN25"/>
<feature type="region of interest" description="Disordered" evidence="10">
    <location>
        <begin position="318"/>
        <end position="337"/>
    </location>
</feature>
<dbReference type="RefSeq" id="WP_014959996.1">
    <property type="nucleotide sequence ID" value="NZ_CP007243.1"/>
</dbReference>
<feature type="domain" description="Flagellar M-ring N-terminal" evidence="12">
    <location>
        <begin position="51"/>
        <end position="219"/>
    </location>
</feature>
<feature type="transmembrane region" description="Helical" evidence="11">
    <location>
        <begin position="24"/>
        <end position="43"/>
    </location>
</feature>
<keyword evidence="5 11" id="KW-0812">Transmembrane</keyword>
<dbReference type="GO" id="GO:0009431">
    <property type="term" value="C:bacterial-type flagellum basal body, MS ring"/>
    <property type="evidence" value="ECO:0007669"/>
    <property type="project" value="InterPro"/>
</dbReference>
<evidence type="ECO:0000313" key="14">
    <source>
        <dbReference type="EMBL" id="AIA29944.1"/>
    </source>
</evidence>
<dbReference type="NCBIfam" id="TIGR00206">
    <property type="entry name" value="fliF"/>
    <property type="match status" value="1"/>
</dbReference>
<dbReference type="InterPro" id="IPR006182">
    <property type="entry name" value="FliF_N_dom"/>
</dbReference>
<dbReference type="KEGG" id="lfp:Y981_01260"/>
<dbReference type="InterPro" id="IPR043427">
    <property type="entry name" value="YscJ/FliF"/>
</dbReference>
<dbReference type="Pfam" id="PF08345">
    <property type="entry name" value="YscJ_FliF_C"/>
    <property type="match status" value="1"/>
</dbReference>
<accession>A0A059XN25</accession>
<name>A0A059XN25_9BACT</name>
<dbReference type="EMBL" id="CP007243">
    <property type="protein sequence ID" value="AIA29944.1"/>
    <property type="molecule type" value="Genomic_DNA"/>
</dbReference>